<protein>
    <recommendedName>
        <fullName evidence="4">Exo-alpha-sialidase</fullName>
    </recommendedName>
</protein>
<dbReference type="EMBL" id="JBHSGA010000018">
    <property type="protein sequence ID" value="MFC4528142.1"/>
    <property type="molecule type" value="Genomic_DNA"/>
</dbReference>
<comment type="caution">
    <text evidence="2">The sequence shown here is derived from an EMBL/GenBank/DDBJ whole genome shotgun (WGS) entry which is preliminary data.</text>
</comment>
<accession>A0ABV9C5K8</accession>
<name>A0ABV9C5K8_9GAMM</name>
<keyword evidence="1" id="KW-0732">Signal</keyword>
<proteinExistence type="predicted"/>
<organism evidence="2 3">
    <name type="scientific">Dyella halodurans</name>
    <dbReference type="NCBI Taxonomy" id="1920171"/>
    <lineage>
        <taxon>Bacteria</taxon>
        <taxon>Pseudomonadati</taxon>
        <taxon>Pseudomonadota</taxon>
        <taxon>Gammaproteobacteria</taxon>
        <taxon>Lysobacterales</taxon>
        <taxon>Rhodanobacteraceae</taxon>
        <taxon>Dyella</taxon>
    </lineage>
</organism>
<keyword evidence="3" id="KW-1185">Reference proteome</keyword>
<dbReference type="Gene3D" id="2.115.10.20">
    <property type="entry name" value="Glycosyl hydrolase domain, family 43"/>
    <property type="match status" value="1"/>
</dbReference>
<feature type="chain" id="PRO_5046163496" description="Exo-alpha-sialidase" evidence="1">
    <location>
        <begin position="21"/>
        <end position="533"/>
    </location>
</feature>
<feature type="signal peptide" evidence="1">
    <location>
        <begin position="1"/>
        <end position="20"/>
    </location>
</feature>
<dbReference type="InterPro" id="IPR023296">
    <property type="entry name" value="Glyco_hydro_beta-prop_sf"/>
</dbReference>
<evidence type="ECO:0000313" key="3">
    <source>
        <dbReference type="Proteomes" id="UP001595961"/>
    </source>
</evidence>
<reference evidence="3" key="1">
    <citation type="journal article" date="2019" name="Int. J. Syst. Evol. Microbiol.">
        <title>The Global Catalogue of Microorganisms (GCM) 10K type strain sequencing project: providing services to taxonomists for standard genome sequencing and annotation.</title>
        <authorList>
            <consortium name="The Broad Institute Genomics Platform"/>
            <consortium name="The Broad Institute Genome Sequencing Center for Infectious Disease"/>
            <person name="Wu L."/>
            <person name="Ma J."/>
        </authorList>
    </citation>
    <scope>NUCLEOTIDE SEQUENCE [LARGE SCALE GENOMIC DNA]</scope>
    <source>
        <strain evidence="3">CCM 4481</strain>
    </source>
</reference>
<dbReference type="SUPFAM" id="SSF75005">
    <property type="entry name" value="Arabinanase/levansucrase/invertase"/>
    <property type="match status" value="1"/>
</dbReference>
<dbReference type="Proteomes" id="UP001595961">
    <property type="component" value="Unassembled WGS sequence"/>
</dbReference>
<gene>
    <name evidence="2" type="ORF">ACFO5W_15980</name>
</gene>
<dbReference type="RefSeq" id="WP_266148528.1">
    <property type="nucleotide sequence ID" value="NZ_CP064028.1"/>
</dbReference>
<evidence type="ECO:0000313" key="2">
    <source>
        <dbReference type="EMBL" id="MFC4528142.1"/>
    </source>
</evidence>
<evidence type="ECO:0008006" key="4">
    <source>
        <dbReference type="Google" id="ProtNLM"/>
    </source>
</evidence>
<evidence type="ECO:0000256" key="1">
    <source>
        <dbReference type="SAM" id="SignalP"/>
    </source>
</evidence>
<sequence length="533" mass="57435">MRAILFWVTVTMFVCGVASAQTLTTSNITSPVIVSTHAQMTSGTLVGTQLDAPISTYTWGGSRYWFATAWALSGGLKQSMLAGSLDNPYATVAWTKDTCHRASSNFCINGPYTAFTTIVPSDVVQLWFVNLYQPQPNSGNLLAFIHEEQVGNSGGVSGNQEGFTRIGLAWSSDGGNNWTYLGRIISPFGDVQPLNIQGAPYIVKDGYFYVYFTDSPTGDSSSLGIGVARASVSDVIAAAQAGNVGTNLWQKYYNGSFSQPGLGGQPSPIAPWGITHTQAVHSSYTGKYYLPLTFMSWGGVDTSVKLYESTDAVTWTPSLVIADESAASQRPNGGYQYCSAVDRDGSVNGEVGQYFYVYCEKDPLADQSNFALYRWEVNLGPSVDAYRQSSDYSSSQGPVWSYQFGGTGPIFDMTWLSPYWVGTDSWARIYPDSMHPGTSQVPVLKWVAPKAGTVFIGGTVRDADPTCGDGVSASLVHNGTQIFSATIANGDTVGQSPNMYLTVAAGDGLFFMVGPNSNNYCDMTRWDPSINYQ</sequence>